<proteinExistence type="predicted"/>
<dbReference type="AlphaFoldDB" id="A0A135L311"/>
<dbReference type="Proteomes" id="UP000070352">
    <property type="component" value="Unassembled WGS sequence"/>
</dbReference>
<protein>
    <recommendedName>
        <fullName evidence="4">Aminodeoxychorismate lyase</fullName>
    </recommendedName>
</protein>
<dbReference type="Gene3D" id="3.30.1490.480">
    <property type="entry name" value="Endolytic murein transglycosylase"/>
    <property type="match status" value="1"/>
</dbReference>
<dbReference type="RefSeq" id="WP_068723892.1">
    <property type="nucleotide sequence ID" value="NZ_LSKU01000001.1"/>
</dbReference>
<sequence>MFSNKNFLKGMGIGFILSSIFLFWFVKPPSETPTPTPAELIKNISIEELKQLITEKGYVIYKPEEIEALKEENKETDSKTPEKVQFVIKKGMTSYKVADLLVSSNIIKDKQQFLNILSQYGLMKNIQIGNYTYHSDMTLDDLISLITHKKVEEWKK</sequence>
<organism evidence="2 3">
    <name type="scientific">Tepidibacillus decaturensis</name>
    <dbReference type="NCBI Taxonomy" id="1413211"/>
    <lineage>
        <taxon>Bacteria</taxon>
        <taxon>Bacillati</taxon>
        <taxon>Bacillota</taxon>
        <taxon>Bacilli</taxon>
        <taxon>Bacillales</taxon>
        <taxon>Bacillaceae</taxon>
        <taxon>Tepidibacillus</taxon>
    </lineage>
</organism>
<reference evidence="2 3" key="1">
    <citation type="submission" date="2016-02" db="EMBL/GenBank/DDBJ databases">
        <title>Draft Genome for Tepidibacillus decaturensis nov. sp. Strain Z9, an Anaerobic, Moderately Thermophilic and Heterotrophic Bacterium from Deep Subsurface of the Illinois Basin, USA.</title>
        <authorList>
            <person name="Dong Y."/>
            <person name="Chang J.Y."/>
            <person name="Sanford R."/>
            <person name="Fouke B.W."/>
        </authorList>
    </citation>
    <scope>NUCLEOTIDE SEQUENCE [LARGE SCALE GENOMIC DNA]</scope>
    <source>
        <strain evidence="2 3">Z9</strain>
    </source>
</reference>
<name>A0A135L311_9BACI</name>
<evidence type="ECO:0000313" key="2">
    <source>
        <dbReference type="EMBL" id="KXG43414.1"/>
    </source>
</evidence>
<dbReference type="EMBL" id="LSKU01000001">
    <property type="protein sequence ID" value="KXG43414.1"/>
    <property type="molecule type" value="Genomic_DNA"/>
</dbReference>
<evidence type="ECO:0000313" key="3">
    <source>
        <dbReference type="Proteomes" id="UP000070352"/>
    </source>
</evidence>
<keyword evidence="3" id="KW-1185">Reference proteome</keyword>
<dbReference type="STRING" id="1413211.U473_04840"/>
<feature type="transmembrane region" description="Helical" evidence="1">
    <location>
        <begin position="7"/>
        <end position="26"/>
    </location>
</feature>
<evidence type="ECO:0000256" key="1">
    <source>
        <dbReference type="SAM" id="Phobius"/>
    </source>
</evidence>
<keyword evidence="1" id="KW-1133">Transmembrane helix</keyword>
<comment type="caution">
    <text evidence="2">The sequence shown here is derived from an EMBL/GenBank/DDBJ whole genome shotgun (WGS) entry which is preliminary data.</text>
</comment>
<evidence type="ECO:0008006" key="4">
    <source>
        <dbReference type="Google" id="ProtNLM"/>
    </source>
</evidence>
<accession>A0A135L311</accession>
<gene>
    <name evidence="2" type="ORF">U473_04840</name>
</gene>
<dbReference type="OrthoDB" id="2138957at2"/>
<keyword evidence="1" id="KW-0812">Transmembrane</keyword>
<keyword evidence="1" id="KW-0472">Membrane</keyword>